<dbReference type="RefSeq" id="WP_140465026.1">
    <property type="nucleotide sequence ID" value="NZ_RCYZ01000001.1"/>
</dbReference>
<sequence length="693" mass="72954">MKQFYLIQRSGFLLFNIASGGARRKNPAAQGKAIYVTWLLACLLLCWYSAEAAAPSPEAGRFLLYAQHDNYGKLYTGNAPRICLKTHLLQVAPAPLLVSYARECTLRRTLGGAGVNFVQATISTPHVLTAYRPNSCCDLGIGLTEAFADQGLIHLLSVEFDSANMTFGGGGTAFGKEEVRIAGEIQAINTLAKFNLATNGRSTTHSGALPNTVTAAADQSNGVGAISKLLRRSVVCSLSPPATVAAPTYCQGSTAAPLSSNYRALAGASLLLYASATASTPLANAYIPATAVVGTTTYYASQVVGNCESTRTPLTVTVAAAVGIPTPAAALAIDGNNIAAWGDSFTDSNYGRYPQTLTQLSGRVVYNGGVGGQTSVQVKDRMVADAAKHIWPTIIWAGRNDLDNAAQVQASIATMVAALSHTNYLVLSVCNGEGEGKGTATYEQITKLNNTLAQTYGSHYLNVRSYLVSAYNPNDAYDVADHNADIPPNSLRRDFLHPNVIGSDLIAHYIYANIGHILSGGLAINYCQGAFAAPLGNSLGHAMAGASFRFYTSPAGGTALGAGSDYTPVTTVAGTQMYYVAQAVGTCESTRLPLAVVVRNCLDASFTSNAPVLSAYPNPFSSQATVEVNLPSTQVYTLELYDGTGRLVQHLAVGEMGQRINYYIDARSLPDGLYVVRLSAGSDSQSLHLILSK</sequence>
<feature type="domain" description="Secretion system C-terminal sorting" evidence="3">
    <location>
        <begin position="616"/>
        <end position="686"/>
    </location>
</feature>
<dbReference type="Pfam" id="PF19081">
    <property type="entry name" value="Ig_7"/>
    <property type="match status" value="2"/>
</dbReference>
<evidence type="ECO:0000259" key="2">
    <source>
        <dbReference type="Pfam" id="PF13472"/>
    </source>
</evidence>
<feature type="domain" description="Ig-like" evidence="4">
    <location>
        <begin position="241"/>
        <end position="318"/>
    </location>
</feature>
<keyword evidence="6" id="KW-1185">Reference proteome</keyword>
<evidence type="ECO:0000313" key="6">
    <source>
        <dbReference type="Proteomes" id="UP000317646"/>
    </source>
</evidence>
<dbReference type="CDD" id="cd00229">
    <property type="entry name" value="SGNH_hydrolase"/>
    <property type="match status" value="1"/>
</dbReference>
<keyword evidence="1" id="KW-0472">Membrane</keyword>
<dbReference type="Proteomes" id="UP000317646">
    <property type="component" value="Unassembled WGS sequence"/>
</dbReference>
<evidence type="ECO:0000313" key="5">
    <source>
        <dbReference type="EMBL" id="TPG72246.1"/>
    </source>
</evidence>
<proteinExistence type="predicted"/>
<dbReference type="OrthoDB" id="931963at2"/>
<dbReference type="AlphaFoldDB" id="A0A502HFW5"/>
<evidence type="ECO:0000259" key="3">
    <source>
        <dbReference type="Pfam" id="PF18962"/>
    </source>
</evidence>
<keyword evidence="1" id="KW-0812">Transmembrane</keyword>
<dbReference type="Pfam" id="PF18962">
    <property type="entry name" value="Por_Secre_tail"/>
    <property type="match status" value="1"/>
</dbReference>
<dbReference type="Gene3D" id="3.40.50.1110">
    <property type="entry name" value="SGNH hydrolase"/>
    <property type="match status" value="1"/>
</dbReference>
<reference evidence="5 6" key="1">
    <citation type="journal article" date="2019" name="Environ. Microbiol.">
        <title>Species interactions and distinct microbial communities in high Arctic permafrost affected cryosols are associated with the CH4 and CO2 gas fluxes.</title>
        <authorList>
            <person name="Altshuler I."/>
            <person name="Hamel J."/>
            <person name="Turney S."/>
            <person name="Magnuson E."/>
            <person name="Levesque R."/>
            <person name="Greer C."/>
            <person name="Whyte L.G."/>
        </authorList>
    </citation>
    <scope>NUCLEOTIDE SEQUENCE [LARGE SCALE GENOMIC DNA]</scope>
    <source>
        <strain evidence="5 6">S9.2P</strain>
    </source>
</reference>
<dbReference type="Pfam" id="PF13472">
    <property type="entry name" value="Lipase_GDSL_2"/>
    <property type="match status" value="1"/>
</dbReference>
<organism evidence="5 6">
    <name type="scientific">Hymenobacter nivis</name>
    <dbReference type="NCBI Taxonomy" id="1850093"/>
    <lineage>
        <taxon>Bacteria</taxon>
        <taxon>Pseudomonadati</taxon>
        <taxon>Bacteroidota</taxon>
        <taxon>Cytophagia</taxon>
        <taxon>Cytophagales</taxon>
        <taxon>Hymenobacteraceae</taxon>
        <taxon>Hymenobacter</taxon>
    </lineage>
</organism>
<name>A0A502HFW5_9BACT</name>
<accession>A0A502HFW5</accession>
<feature type="domain" description="Ig-like" evidence="4">
    <location>
        <begin position="542"/>
        <end position="598"/>
    </location>
</feature>
<dbReference type="SUPFAM" id="SSF52266">
    <property type="entry name" value="SGNH hydrolase"/>
    <property type="match status" value="1"/>
</dbReference>
<evidence type="ECO:0000256" key="1">
    <source>
        <dbReference type="SAM" id="Phobius"/>
    </source>
</evidence>
<dbReference type="GO" id="GO:0016788">
    <property type="term" value="F:hydrolase activity, acting on ester bonds"/>
    <property type="evidence" value="ECO:0007669"/>
    <property type="project" value="UniProtKB-ARBA"/>
</dbReference>
<feature type="transmembrane region" description="Helical" evidence="1">
    <location>
        <begin position="33"/>
        <end position="50"/>
    </location>
</feature>
<evidence type="ECO:0000259" key="4">
    <source>
        <dbReference type="Pfam" id="PF19081"/>
    </source>
</evidence>
<comment type="caution">
    <text evidence="5">The sequence shown here is derived from an EMBL/GenBank/DDBJ whole genome shotgun (WGS) entry which is preliminary data.</text>
</comment>
<dbReference type="NCBIfam" id="TIGR04183">
    <property type="entry name" value="Por_Secre_tail"/>
    <property type="match status" value="1"/>
</dbReference>
<keyword evidence="1" id="KW-1133">Transmembrane helix</keyword>
<dbReference type="InterPro" id="IPR013830">
    <property type="entry name" value="SGNH_hydro"/>
</dbReference>
<dbReference type="InterPro" id="IPR044023">
    <property type="entry name" value="Ig_7"/>
</dbReference>
<protein>
    <submittedName>
        <fullName evidence="5">T9SS C-terminal target domain-containing protein</fullName>
    </submittedName>
</protein>
<gene>
    <name evidence="5" type="ORF">EAH73_03165</name>
</gene>
<feature type="domain" description="SGNH hydrolase-type esterase" evidence="2">
    <location>
        <begin position="341"/>
        <end position="503"/>
    </location>
</feature>
<dbReference type="EMBL" id="RCYZ01000001">
    <property type="protein sequence ID" value="TPG72246.1"/>
    <property type="molecule type" value="Genomic_DNA"/>
</dbReference>
<dbReference type="InterPro" id="IPR036514">
    <property type="entry name" value="SGNH_hydro_sf"/>
</dbReference>
<dbReference type="InterPro" id="IPR026444">
    <property type="entry name" value="Secre_tail"/>
</dbReference>